<dbReference type="GO" id="GO:0009408">
    <property type="term" value="P:response to heat"/>
    <property type="evidence" value="ECO:0007669"/>
    <property type="project" value="InterPro"/>
</dbReference>
<dbReference type="Pfam" id="PF00226">
    <property type="entry name" value="DnaJ"/>
    <property type="match status" value="1"/>
</dbReference>
<evidence type="ECO:0000256" key="6">
    <source>
        <dbReference type="ARBA" id="ARBA00061004"/>
    </source>
</evidence>
<dbReference type="PANTHER" id="PTHR43096">
    <property type="entry name" value="DNAJ HOMOLOG 1, MITOCHONDRIAL-RELATED"/>
    <property type="match status" value="1"/>
</dbReference>
<keyword evidence="3 8" id="KW-0863">Zinc-finger</keyword>
<keyword evidence="5" id="KW-0143">Chaperone</keyword>
<dbReference type="AlphaFoldDB" id="A0A2H0UTK7"/>
<organism evidence="11 12">
    <name type="scientific">bacterium (Candidatus Gribaldobacteria) CG10_big_fil_rev_8_21_14_0_10_37_21</name>
    <dbReference type="NCBI Taxonomy" id="2014275"/>
    <lineage>
        <taxon>Bacteria</taxon>
        <taxon>Candidatus Gribaldobacteria</taxon>
    </lineage>
</organism>
<dbReference type="CDD" id="cd10719">
    <property type="entry name" value="DnaJ_zf"/>
    <property type="match status" value="1"/>
</dbReference>
<dbReference type="SUPFAM" id="SSF46565">
    <property type="entry name" value="Chaperone J-domain"/>
    <property type="match status" value="1"/>
</dbReference>
<evidence type="ECO:0000256" key="7">
    <source>
        <dbReference type="ARBA" id="ARBA00067609"/>
    </source>
</evidence>
<dbReference type="GO" id="GO:0051082">
    <property type="term" value="F:unfolded protein binding"/>
    <property type="evidence" value="ECO:0007669"/>
    <property type="project" value="InterPro"/>
</dbReference>
<keyword evidence="1 8" id="KW-0479">Metal-binding</keyword>
<comment type="similarity">
    <text evidence="6">Belongs to the DnaJ family.</text>
</comment>
<feature type="domain" description="CR-type" evidence="10">
    <location>
        <begin position="147"/>
        <end position="229"/>
    </location>
</feature>
<proteinExistence type="inferred from homology"/>
<evidence type="ECO:0000259" key="9">
    <source>
        <dbReference type="PROSITE" id="PS50076"/>
    </source>
</evidence>
<dbReference type="InterPro" id="IPR036410">
    <property type="entry name" value="HSP_DnaJ_Cys-rich_dom_sf"/>
</dbReference>
<feature type="domain" description="J" evidence="9">
    <location>
        <begin position="2"/>
        <end position="64"/>
    </location>
</feature>
<dbReference type="InterPro" id="IPR008971">
    <property type="entry name" value="HSP40/DnaJ_pept-bd"/>
</dbReference>
<feature type="zinc finger region" description="CR-type" evidence="8">
    <location>
        <begin position="147"/>
        <end position="229"/>
    </location>
</feature>
<dbReference type="Pfam" id="PF01556">
    <property type="entry name" value="DnaJ_C"/>
    <property type="match status" value="1"/>
</dbReference>
<dbReference type="PROSITE" id="PS51188">
    <property type="entry name" value="ZF_CR"/>
    <property type="match status" value="1"/>
</dbReference>
<dbReference type="HAMAP" id="MF_01152">
    <property type="entry name" value="DnaJ"/>
    <property type="match status" value="1"/>
</dbReference>
<dbReference type="InterPro" id="IPR001305">
    <property type="entry name" value="HSP_DnaJ_Cys-rich_dom"/>
</dbReference>
<dbReference type="Proteomes" id="UP000230132">
    <property type="component" value="Unassembled WGS sequence"/>
</dbReference>
<comment type="caution">
    <text evidence="11">The sequence shown here is derived from an EMBL/GenBank/DDBJ whole genome shotgun (WGS) entry which is preliminary data.</text>
</comment>
<keyword evidence="4 8" id="KW-0862">Zinc</keyword>
<dbReference type="InterPro" id="IPR012724">
    <property type="entry name" value="DnaJ"/>
</dbReference>
<evidence type="ECO:0000256" key="3">
    <source>
        <dbReference type="ARBA" id="ARBA00022771"/>
    </source>
</evidence>
<dbReference type="Gene3D" id="1.10.287.110">
    <property type="entry name" value="DnaJ domain"/>
    <property type="match status" value="1"/>
</dbReference>
<evidence type="ECO:0000256" key="5">
    <source>
        <dbReference type="ARBA" id="ARBA00023186"/>
    </source>
</evidence>
<dbReference type="GO" id="GO:0005737">
    <property type="term" value="C:cytoplasm"/>
    <property type="evidence" value="ECO:0007669"/>
    <property type="project" value="TreeGrafter"/>
</dbReference>
<dbReference type="GO" id="GO:0008270">
    <property type="term" value="F:zinc ion binding"/>
    <property type="evidence" value="ECO:0007669"/>
    <property type="project" value="UniProtKB-KW"/>
</dbReference>
<evidence type="ECO:0000256" key="2">
    <source>
        <dbReference type="ARBA" id="ARBA00022737"/>
    </source>
</evidence>
<dbReference type="SUPFAM" id="SSF57938">
    <property type="entry name" value="DnaJ/Hsp40 cysteine-rich domain"/>
    <property type="match status" value="1"/>
</dbReference>
<dbReference type="NCBIfam" id="TIGR02349">
    <property type="entry name" value="DnaJ_bact"/>
    <property type="match status" value="1"/>
</dbReference>
<dbReference type="GO" id="GO:0042026">
    <property type="term" value="P:protein refolding"/>
    <property type="evidence" value="ECO:0007669"/>
    <property type="project" value="TreeGrafter"/>
</dbReference>
<evidence type="ECO:0000256" key="4">
    <source>
        <dbReference type="ARBA" id="ARBA00022833"/>
    </source>
</evidence>
<sequence>MDYYNILGVEKGSSQEEIKRAYRKLAHQFHPDKKGGDEKKFKEINEAYQILGNQEKRAKYDQFGNAFTGDGAGFGGFNGFSQGSNGFAGFDFNNFSNAGFGGTGGFASDLSDIFEGLFNSDFPKKETSQGHNLETTLEINLEDTLKGLEKNLFLDKLIVCQRCEGKGAEPETTLKECFSCRGKGHVQQIKKTILGQITRTIICPECHGDGRIPEKACNVCKGEGRVYGSEEIKVSIPAGIDNGQTIKIQGKGEPGRRGSKPGNLYIEIVVKPHSQFLRKGDDLYIELPITLTESALGAEKEIKALDKKTLVLKVPAGAETGKVLRLKDKGIPHFNSFGKGDLFVQIFIESPKKLTKKQKKLLEELQA</sequence>
<dbReference type="PROSITE" id="PS50076">
    <property type="entry name" value="DNAJ_2"/>
    <property type="match status" value="1"/>
</dbReference>
<dbReference type="CDD" id="cd10747">
    <property type="entry name" value="DnaJ_C"/>
    <property type="match status" value="1"/>
</dbReference>
<dbReference type="GO" id="GO:0005524">
    <property type="term" value="F:ATP binding"/>
    <property type="evidence" value="ECO:0007669"/>
    <property type="project" value="InterPro"/>
</dbReference>
<accession>A0A2H0UTK7</accession>
<evidence type="ECO:0000313" key="12">
    <source>
        <dbReference type="Proteomes" id="UP000230132"/>
    </source>
</evidence>
<dbReference type="Gene3D" id="2.10.230.10">
    <property type="entry name" value="Heat shock protein DnaJ, cysteine-rich domain"/>
    <property type="match status" value="1"/>
</dbReference>
<dbReference type="NCBIfam" id="NF008035">
    <property type="entry name" value="PRK10767.1"/>
    <property type="match status" value="1"/>
</dbReference>
<evidence type="ECO:0000313" key="11">
    <source>
        <dbReference type="EMBL" id="PIR90038.1"/>
    </source>
</evidence>
<dbReference type="InterPro" id="IPR002939">
    <property type="entry name" value="DnaJ_C"/>
</dbReference>
<dbReference type="SUPFAM" id="SSF49493">
    <property type="entry name" value="HSP40/DnaJ peptide-binding domain"/>
    <property type="match status" value="2"/>
</dbReference>
<name>A0A2H0UTK7_9BACT</name>
<dbReference type="FunFam" id="2.60.260.20:FF:000013">
    <property type="entry name" value="DnaJ subfamily B member 11"/>
    <property type="match status" value="1"/>
</dbReference>
<dbReference type="CDD" id="cd06257">
    <property type="entry name" value="DnaJ"/>
    <property type="match status" value="1"/>
</dbReference>
<evidence type="ECO:0000256" key="1">
    <source>
        <dbReference type="ARBA" id="ARBA00022723"/>
    </source>
</evidence>
<evidence type="ECO:0000256" key="8">
    <source>
        <dbReference type="PROSITE-ProRule" id="PRU00546"/>
    </source>
</evidence>
<reference evidence="12" key="1">
    <citation type="submission" date="2017-09" db="EMBL/GenBank/DDBJ databases">
        <title>Depth-based differentiation of microbial function through sediment-hosted aquifers and enrichment of novel symbionts in the deep terrestrial subsurface.</title>
        <authorList>
            <person name="Probst A.J."/>
            <person name="Ladd B."/>
            <person name="Jarett J.K."/>
            <person name="Geller-Mcgrath D.E."/>
            <person name="Sieber C.M.K."/>
            <person name="Emerson J.B."/>
            <person name="Anantharaman K."/>
            <person name="Thomas B.C."/>
            <person name="Malmstrom R."/>
            <person name="Stieglmeier M."/>
            <person name="Klingl A."/>
            <person name="Woyke T."/>
            <person name="Ryan C.M."/>
            <person name="Banfield J.F."/>
        </authorList>
    </citation>
    <scope>NUCLEOTIDE SEQUENCE [LARGE SCALE GENOMIC DNA]</scope>
</reference>
<dbReference type="InterPro" id="IPR001623">
    <property type="entry name" value="DnaJ_domain"/>
</dbReference>
<gene>
    <name evidence="11" type="primary">dnaJ</name>
    <name evidence="11" type="ORF">COU05_03415</name>
</gene>
<evidence type="ECO:0000259" key="10">
    <source>
        <dbReference type="PROSITE" id="PS51188"/>
    </source>
</evidence>
<dbReference type="PANTHER" id="PTHR43096:SF52">
    <property type="entry name" value="DNAJ HOMOLOG 1, MITOCHONDRIAL-RELATED"/>
    <property type="match status" value="1"/>
</dbReference>
<dbReference type="InterPro" id="IPR018253">
    <property type="entry name" value="DnaJ_domain_CS"/>
</dbReference>
<dbReference type="Gene3D" id="2.60.260.20">
    <property type="entry name" value="Urease metallochaperone UreE, N-terminal domain"/>
    <property type="match status" value="2"/>
</dbReference>
<feature type="non-terminal residue" evidence="11">
    <location>
        <position position="367"/>
    </location>
</feature>
<dbReference type="GO" id="GO:0031072">
    <property type="term" value="F:heat shock protein binding"/>
    <property type="evidence" value="ECO:0007669"/>
    <property type="project" value="InterPro"/>
</dbReference>
<dbReference type="InterPro" id="IPR036869">
    <property type="entry name" value="J_dom_sf"/>
</dbReference>
<protein>
    <recommendedName>
        <fullName evidence="7">Chaperone protein DnaJ</fullName>
    </recommendedName>
</protein>
<dbReference type="FunFam" id="2.10.230.10:FF:000002">
    <property type="entry name" value="Molecular chaperone DnaJ"/>
    <property type="match status" value="1"/>
</dbReference>
<dbReference type="EMBL" id="PFAX01000035">
    <property type="protein sequence ID" value="PIR90038.1"/>
    <property type="molecule type" value="Genomic_DNA"/>
</dbReference>
<dbReference type="Pfam" id="PF00684">
    <property type="entry name" value="DnaJ_CXXCXGXG"/>
    <property type="match status" value="1"/>
</dbReference>
<dbReference type="PROSITE" id="PS00636">
    <property type="entry name" value="DNAJ_1"/>
    <property type="match status" value="1"/>
</dbReference>
<keyword evidence="2" id="KW-0677">Repeat</keyword>
<dbReference type="PRINTS" id="PR00625">
    <property type="entry name" value="JDOMAIN"/>
</dbReference>
<dbReference type="SMART" id="SM00271">
    <property type="entry name" value="DnaJ"/>
    <property type="match status" value="1"/>
</dbReference>